<comment type="caution">
    <text evidence="4">The sequence shown here is derived from an EMBL/GenBank/DDBJ whole genome shotgun (WGS) entry which is preliminary data.</text>
</comment>
<proteinExistence type="predicted"/>
<organism evidence="4 5">
    <name type="scientific">Halobium salinum</name>
    <dbReference type="NCBI Taxonomy" id="1364940"/>
    <lineage>
        <taxon>Archaea</taxon>
        <taxon>Methanobacteriati</taxon>
        <taxon>Methanobacteriota</taxon>
        <taxon>Stenosarchaea group</taxon>
        <taxon>Halobacteria</taxon>
        <taxon>Halobacteriales</taxon>
        <taxon>Haloferacaceae</taxon>
        <taxon>Halobium</taxon>
    </lineage>
</organism>
<evidence type="ECO:0000313" key="5">
    <source>
        <dbReference type="Proteomes" id="UP001595921"/>
    </source>
</evidence>
<gene>
    <name evidence="4" type="ORF">ACFO0N_16435</name>
</gene>
<evidence type="ECO:0000259" key="3">
    <source>
        <dbReference type="Pfam" id="PF13349"/>
    </source>
</evidence>
<keyword evidence="2" id="KW-0472">Membrane</keyword>
<feature type="domain" description="DUF4097" evidence="3">
    <location>
        <begin position="137"/>
        <end position="279"/>
    </location>
</feature>
<feature type="region of interest" description="Disordered" evidence="1">
    <location>
        <begin position="251"/>
        <end position="282"/>
    </location>
</feature>
<dbReference type="Proteomes" id="UP001595921">
    <property type="component" value="Unassembled WGS sequence"/>
</dbReference>
<feature type="transmembrane region" description="Helical" evidence="2">
    <location>
        <begin position="20"/>
        <end position="41"/>
    </location>
</feature>
<evidence type="ECO:0000256" key="1">
    <source>
        <dbReference type="SAM" id="MobiDB-lite"/>
    </source>
</evidence>
<dbReference type="Pfam" id="PF13349">
    <property type="entry name" value="DUF4097"/>
    <property type="match status" value="1"/>
</dbReference>
<dbReference type="EMBL" id="JBHSDS010000008">
    <property type="protein sequence ID" value="MFC4359531.1"/>
    <property type="molecule type" value="Genomic_DNA"/>
</dbReference>
<evidence type="ECO:0000256" key="2">
    <source>
        <dbReference type="SAM" id="Phobius"/>
    </source>
</evidence>
<sequence>MIRSFAEPDTPVSDASRRRLLALGATGLAVGLAGCLSLGAVTRSSSEGRTLPLDGASSLSVHNLNGAIGVTSWDGDGVDLTVTKRATDDAALGRARVDAAVTDGVLAVRTTDTSRGTQQRATVDLDLRVSEDLPVALLETRNGDVDVEGVVGDLRAVTQNGNARVRDVDGYVTLESANGNVEATGCRGVDGARTANGDVDVELASLRRDVAFDSGNGNVVLRLDPDLSADYRAESGVGRVRVVDLDATDRVDERRSASGRPGTGGPVLTATTGNGDVELRSR</sequence>
<dbReference type="InterPro" id="IPR025164">
    <property type="entry name" value="Toastrack_DUF4097"/>
</dbReference>
<evidence type="ECO:0000313" key="4">
    <source>
        <dbReference type="EMBL" id="MFC4359531.1"/>
    </source>
</evidence>
<name>A0ABD5PF48_9EURY</name>
<protein>
    <submittedName>
        <fullName evidence="4">DUF4097 family beta strand repeat-containing protein</fullName>
    </submittedName>
</protein>
<keyword evidence="2" id="KW-1133">Transmembrane helix</keyword>
<dbReference type="RefSeq" id="WP_267621664.1">
    <property type="nucleotide sequence ID" value="NZ_JAODIW010000006.1"/>
</dbReference>
<dbReference type="AlphaFoldDB" id="A0ABD5PF48"/>
<dbReference type="PROSITE" id="PS51257">
    <property type="entry name" value="PROKAR_LIPOPROTEIN"/>
    <property type="match status" value="1"/>
</dbReference>
<keyword evidence="2" id="KW-0812">Transmembrane</keyword>
<keyword evidence="5" id="KW-1185">Reference proteome</keyword>
<reference evidence="4 5" key="1">
    <citation type="journal article" date="2019" name="Int. J. Syst. Evol. Microbiol.">
        <title>The Global Catalogue of Microorganisms (GCM) 10K type strain sequencing project: providing services to taxonomists for standard genome sequencing and annotation.</title>
        <authorList>
            <consortium name="The Broad Institute Genomics Platform"/>
            <consortium name="The Broad Institute Genome Sequencing Center for Infectious Disease"/>
            <person name="Wu L."/>
            <person name="Ma J."/>
        </authorList>
    </citation>
    <scope>NUCLEOTIDE SEQUENCE [LARGE SCALE GENOMIC DNA]</scope>
    <source>
        <strain evidence="4 5">CGMCC 1.12553</strain>
    </source>
</reference>
<dbReference type="PANTHER" id="PTHR34094">
    <property type="match status" value="1"/>
</dbReference>
<accession>A0ABD5PF48</accession>
<dbReference type="PANTHER" id="PTHR34094:SF1">
    <property type="entry name" value="PROTEIN FAM185A"/>
    <property type="match status" value="1"/>
</dbReference>